<evidence type="ECO:0000313" key="9">
    <source>
        <dbReference type="EMBL" id="AJQ97849.1"/>
    </source>
</evidence>
<dbReference type="InterPro" id="IPR038770">
    <property type="entry name" value="Na+/solute_symporter_sf"/>
</dbReference>
<keyword evidence="7 8" id="KW-0472">Membrane</keyword>
<dbReference type="EC" id="2.7.7.-" evidence="9"/>
<feature type="transmembrane region" description="Helical" evidence="8">
    <location>
        <begin position="278"/>
        <end position="303"/>
    </location>
</feature>
<proteinExistence type="inferred from homology"/>
<dbReference type="InterPro" id="IPR004776">
    <property type="entry name" value="Mem_transp_PIN-like"/>
</dbReference>
<feature type="transmembrane region" description="Helical" evidence="8">
    <location>
        <begin position="223"/>
        <end position="246"/>
    </location>
</feature>
<dbReference type="GO" id="GO:0016779">
    <property type="term" value="F:nucleotidyltransferase activity"/>
    <property type="evidence" value="ECO:0007669"/>
    <property type="project" value="UniProtKB-KW"/>
</dbReference>
<dbReference type="STRING" id="1445510.YC6258_05821"/>
<organism evidence="9 10">
    <name type="scientific">Gynuella sunshinyii YC6258</name>
    <dbReference type="NCBI Taxonomy" id="1445510"/>
    <lineage>
        <taxon>Bacteria</taxon>
        <taxon>Pseudomonadati</taxon>
        <taxon>Pseudomonadota</taxon>
        <taxon>Gammaproteobacteria</taxon>
        <taxon>Oceanospirillales</taxon>
        <taxon>Saccharospirillaceae</taxon>
        <taxon>Gynuella</taxon>
    </lineage>
</organism>
<dbReference type="HOGENOM" id="CLU_056175_3_0_6"/>
<feature type="transmembrane region" description="Helical" evidence="8">
    <location>
        <begin position="6"/>
        <end position="27"/>
    </location>
</feature>
<dbReference type="GO" id="GO:0005886">
    <property type="term" value="C:plasma membrane"/>
    <property type="evidence" value="ECO:0007669"/>
    <property type="project" value="UniProtKB-SubCell"/>
</dbReference>
<feature type="transmembrane region" description="Helical" evidence="8">
    <location>
        <begin position="71"/>
        <end position="93"/>
    </location>
</feature>
<dbReference type="PANTHER" id="PTHR36838:SF4">
    <property type="entry name" value="AUXIN EFFLUX CARRIER FAMILY PROTEIN"/>
    <property type="match status" value="1"/>
</dbReference>
<keyword evidence="9" id="KW-0808">Transferase</keyword>
<keyword evidence="4" id="KW-1003">Cell membrane</keyword>
<keyword evidence="10" id="KW-1185">Reference proteome</keyword>
<keyword evidence="9" id="KW-0548">Nucleotidyltransferase</keyword>
<dbReference type="EMBL" id="CP007142">
    <property type="protein sequence ID" value="AJQ97849.1"/>
    <property type="molecule type" value="Genomic_DNA"/>
</dbReference>
<dbReference type="PANTHER" id="PTHR36838">
    <property type="entry name" value="AUXIN EFFLUX CARRIER FAMILY PROTEIN"/>
    <property type="match status" value="1"/>
</dbReference>
<keyword evidence="6 8" id="KW-1133">Transmembrane helix</keyword>
<dbReference type="Gene3D" id="1.20.1530.20">
    <property type="match status" value="1"/>
</dbReference>
<evidence type="ECO:0000256" key="2">
    <source>
        <dbReference type="ARBA" id="ARBA00010145"/>
    </source>
</evidence>
<dbReference type="GO" id="GO:0055085">
    <property type="term" value="P:transmembrane transport"/>
    <property type="evidence" value="ECO:0007669"/>
    <property type="project" value="InterPro"/>
</dbReference>
<feature type="transmembrane region" description="Helical" evidence="8">
    <location>
        <begin position="105"/>
        <end position="123"/>
    </location>
</feature>
<keyword evidence="3" id="KW-0813">Transport</keyword>
<feature type="transmembrane region" description="Helical" evidence="8">
    <location>
        <begin position="165"/>
        <end position="188"/>
    </location>
</feature>
<reference evidence="9 10" key="1">
    <citation type="submission" date="2014-01" db="EMBL/GenBank/DDBJ databases">
        <title>Full genme sequencing of cellulolytic bacterium Gynuella sunshinyii YC6258T gen. nov., sp. nov.</title>
        <authorList>
            <person name="Khan H."/>
            <person name="Chung E.J."/>
            <person name="Chung Y.R."/>
        </authorList>
    </citation>
    <scope>NUCLEOTIDE SEQUENCE [LARGE SCALE GENOMIC DNA]</scope>
    <source>
        <strain evidence="9 10">YC6258</strain>
    </source>
</reference>
<comment type="subcellular location">
    <subcellularLocation>
        <location evidence="1">Cell membrane</location>
        <topology evidence="1">Multi-pass membrane protein</topology>
    </subcellularLocation>
</comment>
<feature type="transmembrane region" description="Helical" evidence="8">
    <location>
        <begin position="129"/>
        <end position="153"/>
    </location>
</feature>
<evidence type="ECO:0000313" key="10">
    <source>
        <dbReference type="Proteomes" id="UP000032266"/>
    </source>
</evidence>
<gene>
    <name evidence="9" type="ORF">YC6258_05821</name>
</gene>
<dbReference type="KEGG" id="gsn:YC6258_05821"/>
<evidence type="ECO:0000256" key="5">
    <source>
        <dbReference type="ARBA" id="ARBA00022692"/>
    </source>
</evidence>
<dbReference type="Pfam" id="PF03547">
    <property type="entry name" value="Mem_trans"/>
    <property type="match status" value="2"/>
</dbReference>
<evidence type="ECO:0000256" key="4">
    <source>
        <dbReference type="ARBA" id="ARBA00022475"/>
    </source>
</evidence>
<evidence type="ECO:0000256" key="7">
    <source>
        <dbReference type="ARBA" id="ARBA00023136"/>
    </source>
</evidence>
<evidence type="ECO:0000256" key="6">
    <source>
        <dbReference type="ARBA" id="ARBA00022989"/>
    </source>
</evidence>
<keyword evidence="5 8" id="KW-0812">Transmembrane</keyword>
<dbReference type="RefSeq" id="WP_044619482.1">
    <property type="nucleotide sequence ID" value="NZ_CP007142.1"/>
</dbReference>
<dbReference type="Proteomes" id="UP000032266">
    <property type="component" value="Chromosome"/>
</dbReference>
<comment type="similarity">
    <text evidence="2">Belongs to the auxin efflux carrier (TC 2.A.69) family.</text>
</comment>
<dbReference type="OrthoDB" id="9786439at2"/>
<evidence type="ECO:0000256" key="3">
    <source>
        <dbReference type="ARBA" id="ARBA00022448"/>
    </source>
</evidence>
<accession>A0A0C5W5H5</accession>
<name>A0A0C5W5H5_9GAMM</name>
<evidence type="ECO:0000256" key="8">
    <source>
        <dbReference type="SAM" id="Phobius"/>
    </source>
</evidence>
<protein>
    <submittedName>
        <fullName evidence="9">Putative permease</fullName>
        <ecNumber evidence="9">2.7.7.-</ecNumber>
    </submittedName>
</protein>
<feature type="transmembrane region" description="Helical" evidence="8">
    <location>
        <begin position="252"/>
        <end position="271"/>
    </location>
</feature>
<feature type="transmembrane region" description="Helical" evidence="8">
    <location>
        <begin position="194"/>
        <end position="211"/>
    </location>
</feature>
<feature type="transmembrane region" description="Helical" evidence="8">
    <location>
        <begin position="39"/>
        <end position="59"/>
    </location>
</feature>
<dbReference type="AlphaFoldDB" id="A0A0C5W5H5"/>
<sequence>MSLIHALFSAINVTGPILLILALGIWFKHSNFVNDQFVIVANRLVFNISLPSLLFISIANKSLTDSLNPKLVIFGAVMTLIIVAALWLIAPLITDKNKRGVFAQCAFRGNMGIIGLALCINAYGDAGLVSASVYVSFMVILYNILSVVLLNAGDVRSQLRSILKNPLIIGAVLGILWSLSGIQVPFLISRSAEYFAHLTIPLALLAIGGTLNWHSARSNQRDVLWITAFKLMIIPMVTVPIALLMGFRGTDLGILFMMMATPSASASYIMARAMTPYGALAAESVALTTALCPFAITLGLALLQTLQLA</sequence>
<evidence type="ECO:0000256" key="1">
    <source>
        <dbReference type="ARBA" id="ARBA00004651"/>
    </source>
</evidence>